<dbReference type="Proteomes" id="UP000218811">
    <property type="component" value="Unassembled WGS sequence"/>
</dbReference>
<evidence type="ECO:0000313" key="1">
    <source>
        <dbReference type="EMBL" id="PCH39957.1"/>
    </source>
</evidence>
<dbReference type="AlphaFoldDB" id="A0A2H3JUZ0"/>
<dbReference type="OrthoDB" id="2799286at2759"/>
<sequence length="112" mass="11995">MSPTAEGCGAFETNRSPSLVRLVLKAGVCSYVGRSFVGNDSVRDQCNSLPVVEVMSSWVALSTALVTCRFLLNLREMSDSTVDSAAWQPDIIFVNTVISGDGCDQSTQDVNV</sequence>
<evidence type="ECO:0000313" key="2">
    <source>
        <dbReference type="Proteomes" id="UP000218811"/>
    </source>
</evidence>
<dbReference type="EMBL" id="KB468053">
    <property type="protein sequence ID" value="PCH39957.1"/>
    <property type="molecule type" value="Genomic_DNA"/>
</dbReference>
<accession>A0A2H3JUZ0</accession>
<protein>
    <submittedName>
        <fullName evidence="1">Uncharacterized protein</fullName>
    </submittedName>
</protein>
<reference evidence="1 2" key="1">
    <citation type="journal article" date="2012" name="Science">
        <title>The Paleozoic origin of enzymatic lignin decomposition reconstructed from 31 fungal genomes.</title>
        <authorList>
            <person name="Floudas D."/>
            <person name="Binder M."/>
            <person name="Riley R."/>
            <person name="Barry K."/>
            <person name="Blanchette R.A."/>
            <person name="Henrissat B."/>
            <person name="Martinez A.T."/>
            <person name="Otillar R."/>
            <person name="Spatafora J.W."/>
            <person name="Yadav J.S."/>
            <person name="Aerts A."/>
            <person name="Benoit I."/>
            <person name="Boyd A."/>
            <person name="Carlson A."/>
            <person name="Copeland A."/>
            <person name="Coutinho P.M."/>
            <person name="de Vries R.P."/>
            <person name="Ferreira P."/>
            <person name="Findley K."/>
            <person name="Foster B."/>
            <person name="Gaskell J."/>
            <person name="Glotzer D."/>
            <person name="Gorecki P."/>
            <person name="Heitman J."/>
            <person name="Hesse C."/>
            <person name="Hori C."/>
            <person name="Igarashi K."/>
            <person name="Jurgens J.A."/>
            <person name="Kallen N."/>
            <person name="Kersten P."/>
            <person name="Kohler A."/>
            <person name="Kuees U."/>
            <person name="Kumar T.K.A."/>
            <person name="Kuo A."/>
            <person name="LaButti K."/>
            <person name="Larrondo L.F."/>
            <person name="Lindquist E."/>
            <person name="Ling A."/>
            <person name="Lombard V."/>
            <person name="Lucas S."/>
            <person name="Lundell T."/>
            <person name="Martin R."/>
            <person name="McLaughlin D.J."/>
            <person name="Morgenstern I."/>
            <person name="Morin E."/>
            <person name="Murat C."/>
            <person name="Nagy L.G."/>
            <person name="Nolan M."/>
            <person name="Ohm R.A."/>
            <person name="Patyshakuliyeva A."/>
            <person name="Rokas A."/>
            <person name="Ruiz-Duenas F.J."/>
            <person name="Sabat G."/>
            <person name="Salamov A."/>
            <person name="Samejima M."/>
            <person name="Schmutz J."/>
            <person name="Slot J.C."/>
            <person name="St John F."/>
            <person name="Stenlid J."/>
            <person name="Sun H."/>
            <person name="Sun S."/>
            <person name="Syed K."/>
            <person name="Tsang A."/>
            <person name="Wiebenga A."/>
            <person name="Young D."/>
            <person name="Pisabarro A."/>
            <person name="Eastwood D.C."/>
            <person name="Martin F."/>
            <person name="Cullen D."/>
            <person name="Grigoriev I.V."/>
            <person name="Hibbett D.S."/>
        </authorList>
    </citation>
    <scope>NUCLEOTIDE SEQUENCE [LARGE SCALE GENOMIC DNA]</scope>
    <source>
        <strain evidence="1 2">MD-104</strain>
    </source>
</reference>
<gene>
    <name evidence="1" type="ORF">WOLCODRAFT_16223</name>
</gene>
<organism evidence="1 2">
    <name type="scientific">Wolfiporia cocos (strain MD-104)</name>
    <name type="common">Brown rot fungus</name>
    <dbReference type="NCBI Taxonomy" id="742152"/>
    <lineage>
        <taxon>Eukaryota</taxon>
        <taxon>Fungi</taxon>
        <taxon>Dikarya</taxon>
        <taxon>Basidiomycota</taxon>
        <taxon>Agaricomycotina</taxon>
        <taxon>Agaricomycetes</taxon>
        <taxon>Polyporales</taxon>
        <taxon>Phaeolaceae</taxon>
        <taxon>Wolfiporia</taxon>
    </lineage>
</organism>
<name>A0A2H3JUZ0_WOLCO</name>
<proteinExistence type="predicted"/>
<keyword evidence="2" id="KW-1185">Reference proteome</keyword>